<feature type="binding site" evidence="18">
    <location>
        <begin position="65"/>
        <end position="69"/>
    </location>
    <ligand>
        <name>(6S)-NADPHX</name>
        <dbReference type="ChEBI" id="CHEBI:64076"/>
    </ligand>
</feature>
<dbReference type="OrthoDB" id="9806925at2"/>
<dbReference type="HAMAP" id="MF_01965">
    <property type="entry name" value="NADHX_dehydratase"/>
    <property type="match status" value="1"/>
</dbReference>
<keyword evidence="5 18" id="KW-0479">Metal-binding</keyword>
<evidence type="ECO:0000256" key="11">
    <source>
        <dbReference type="ARBA" id="ARBA00023235"/>
    </source>
</evidence>
<name>A0A6L6JE34_9RHOB</name>
<protein>
    <recommendedName>
        <fullName evidence="19">Bifunctional NAD(P)H-hydrate repair enzyme</fullName>
    </recommendedName>
    <alternativeName>
        <fullName evidence="19">Nicotinamide nucleotide repair protein</fullName>
    </alternativeName>
    <domain>
        <recommendedName>
            <fullName evidence="19">ADP-dependent (S)-NAD(P)H-hydrate dehydratase</fullName>
            <ecNumber evidence="19">4.2.1.136</ecNumber>
        </recommendedName>
        <alternativeName>
            <fullName evidence="19">ADP-dependent NAD(P)HX dehydratase</fullName>
        </alternativeName>
    </domain>
    <domain>
        <recommendedName>
            <fullName evidence="19">NAD(P)H-hydrate epimerase</fullName>
            <ecNumber evidence="19">5.1.99.6</ecNumber>
        </recommendedName>
    </domain>
</protein>
<dbReference type="NCBIfam" id="TIGR00197">
    <property type="entry name" value="yjeF_nterm"/>
    <property type="match status" value="1"/>
</dbReference>
<feature type="domain" description="YjeF N-terminal" evidence="21">
    <location>
        <begin position="13"/>
        <end position="219"/>
    </location>
</feature>
<comment type="cofactor">
    <cofactor evidence="17">
        <name>Mg(2+)</name>
        <dbReference type="ChEBI" id="CHEBI:18420"/>
    </cofactor>
</comment>
<dbReference type="PROSITE" id="PS51383">
    <property type="entry name" value="YJEF_C_3"/>
    <property type="match status" value="1"/>
</dbReference>
<evidence type="ECO:0000256" key="9">
    <source>
        <dbReference type="ARBA" id="ARBA00022958"/>
    </source>
</evidence>
<comment type="catalytic activity">
    <reaction evidence="2 18 19">
        <text>(6R)-NADPHX = (6S)-NADPHX</text>
        <dbReference type="Rhea" id="RHEA:32227"/>
        <dbReference type="ChEBI" id="CHEBI:64076"/>
        <dbReference type="ChEBI" id="CHEBI:64077"/>
        <dbReference type="EC" id="5.1.99.6"/>
    </reaction>
</comment>
<dbReference type="PROSITE" id="PS51385">
    <property type="entry name" value="YJEF_N"/>
    <property type="match status" value="1"/>
</dbReference>
<comment type="catalytic activity">
    <reaction evidence="15 17 19">
        <text>(6S)-NADHX + ADP = AMP + phosphate + NADH + H(+)</text>
        <dbReference type="Rhea" id="RHEA:32223"/>
        <dbReference type="ChEBI" id="CHEBI:15378"/>
        <dbReference type="ChEBI" id="CHEBI:43474"/>
        <dbReference type="ChEBI" id="CHEBI:57945"/>
        <dbReference type="ChEBI" id="CHEBI:64074"/>
        <dbReference type="ChEBI" id="CHEBI:456215"/>
        <dbReference type="ChEBI" id="CHEBI:456216"/>
        <dbReference type="EC" id="4.2.1.136"/>
    </reaction>
</comment>
<evidence type="ECO:0000256" key="4">
    <source>
        <dbReference type="ARBA" id="ARBA00009524"/>
    </source>
</evidence>
<dbReference type="PROSITE" id="PS01050">
    <property type="entry name" value="YJEF_C_2"/>
    <property type="match status" value="1"/>
</dbReference>
<feature type="binding site" evidence="17">
    <location>
        <position position="321"/>
    </location>
    <ligand>
        <name>(6S)-NADPHX</name>
        <dbReference type="ChEBI" id="CHEBI:64076"/>
    </ligand>
</feature>
<feature type="binding site" evidence="18">
    <location>
        <position position="127"/>
    </location>
    <ligand>
        <name>K(+)</name>
        <dbReference type="ChEBI" id="CHEBI:29103"/>
    </ligand>
</feature>
<dbReference type="Pfam" id="PF01256">
    <property type="entry name" value="Carb_kinase"/>
    <property type="match status" value="1"/>
</dbReference>
<evidence type="ECO:0000256" key="19">
    <source>
        <dbReference type="PIRNR" id="PIRNR017184"/>
    </source>
</evidence>
<organism evidence="22 23">
    <name type="scientific">Paracoccus aestuariivivens</name>
    <dbReference type="NCBI Taxonomy" id="1820333"/>
    <lineage>
        <taxon>Bacteria</taxon>
        <taxon>Pseudomonadati</taxon>
        <taxon>Pseudomonadota</taxon>
        <taxon>Alphaproteobacteria</taxon>
        <taxon>Rhodobacterales</taxon>
        <taxon>Paracoccaceae</taxon>
        <taxon>Paracoccus</taxon>
    </lineage>
</organism>
<evidence type="ECO:0000256" key="2">
    <source>
        <dbReference type="ARBA" id="ARBA00000909"/>
    </source>
</evidence>
<keyword evidence="8 17" id="KW-0521">NADP</keyword>
<comment type="similarity">
    <text evidence="4 19">In the C-terminal section; belongs to the NnrD/CARKD family.</text>
</comment>
<keyword evidence="9 18" id="KW-0630">Potassium</keyword>
<accession>A0A6L6JE34</accession>
<dbReference type="NCBIfam" id="TIGR00196">
    <property type="entry name" value="yjeF_cterm"/>
    <property type="match status" value="1"/>
</dbReference>
<dbReference type="GO" id="GO:0052855">
    <property type="term" value="F:ADP-dependent NAD(P)H-hydrate dehydratase activity"/>
    <property type="evidence" value="ECO:0007669"/>
    <property type="project" value="UniProtKB-UniRule"/>
</dbReference>
<dbReference type="InterPro" id="IPR029056">
    <property type="entry name" value="Ribokinase-like"/>
</dbReference>
<comment type="similarity">
    <text evidence="18">Belongs to the NnrE/AIBP family.</text>
</comment>
<dbReference type="AlphaFoldDB" id="A0A6L6JE34"/>
<evidence type="ECO:0000256" key="8">
    <source>
        <dbReference type="ARBA" id="ARBA00022857"/>
    </source>
</evidence>
<keyword evidence="11 18" id="KW-0413">Isomerase</keyword>
<dbReference type="GO" id="GO:0052856">
    <property type="term" value="F:NAD(P)HX epimerase activity"/>
    <property type="evidence" value="ECO:0007669"/>
    <property type="project" value="UniProtKB-UniRule"/>
</dbReference>
<feature type="binding site" evidence="17">
    <location>
        <begin position="416"/>
        <end position="420"/>
    </location>
    <ligand>
        <name>AMP</name>
        <dbReference type="ChEBI" id="CHEBI:456215"/>
    </ligand>
</feature>
<keyword evidence="10 17" id="KW-0520">NAD</keyword>
<comment type="caution">
    <text evidence="22">The sequence shown here is derived from an EMBL/GenBank/DDBJ whole genome shotgun (WGS) entry which is preliminary data.</text>
</comment>
<comment type="catalytic activity">
    <reaction evidence="1 18 19">
        <text>(6R)-NADHX = (6S)-NADHX</text>
        <dbReference type="Rhea" id="RHEA:32215"/>
        <dbReference type="ChEBI" id="CHEBI:64074"/>
        <dbReference type="ChEBI" id="CHEBI:64075"/>
        <dbReference type="EC" id="5.1.99.6"/>
    </reaction>
</comment>
<dbReference type="SUPFAM" id="SSF64153">
    <property type="entry name" value="YjeF N-terminal domain-like"/>
    <property type="match status" value="1"/>
</dbReference>
<reference evidence="22 23" key="1">
    <citation type="submission" date="2019-11" db="EMBL/GenBank/DDBJ databases">
        <authorList>
            <person name="Dong K."/>
        </authorList>
    </citation>
    <scope>NUCLEOTIDE SEQUENCE [LARGE SCALE GENOMIC DNA]</scope>
    <source>
        <strain evidence="22 23">NBRC 111993</strain>
    </source>
</reference>
<feature type="binding site" evidence="17">
    <location>
        <position position="449"/>
    </location>
    <ligand>
        <name>AMP</name>
        <dbReference type="ChEBI" id="CHEBI:456215"/>
    </ligand>
</feature>
<dbReference type="EC" id="4.2.1.136" evidence="19"/>
<dbReference type="EMBL" id="WMIE01000016">
    <property type="protein sequence ID" value="MTH79485.1"/>
    <property type="molecule type" value="Genomic_DNA"/>
</dbReference>
<gene>
    <name evidence="18" type="primary">nnrE</name>
    <name evidence="17" type="synonym">nnrD</name>
    <name evidence="22" type="ORF">GL286_17350</name>
</gene>
<evidence type="ECO:0000259" key="20">
    <source>
        <dbReference type="PROSITE" id="PS51383"/>
    </source>
</evidence>
<comment type="function">
    <text evidence="18">Catalyzes the epimerization of the S- and R-forms of NAD(P)HX, a damaged form of NAD(P)H that is a result of enzymatic or heat-dependent hydration. This is a prerequisite for the S-specific NAD(P)H-hydrate dehydratase to allow the repair of both epimers of NAD(P)HX.</text>
</comment>
<dbReference type="GO" id="GO:0046496">
    <property type="term" value="P:nicotinamide nucleotide metabolic process"/>
    <property type="evidence" value="ECO:0007669"/>
    <property type="project" value="UniProtKB-UniRule"/>
</dbReference>
<evidence type="ECO:0000256" key="3">
    <source>
        <dbReference type="ARBA" id="ARBA00006001"/>
    </source>
</evidence>
<comment type="caution">
    <text evidence="18">Lacks conserved residue(s) required for the propagation of feature annotation.</text>
</comment>
<evidence type="ECO:0000259" key="21">
    <source>
        <dbReference type="PROSITE" id="PS51385"/>
    </source>
</evidence>
<evidence type="ECO:0000256" key="14">
    <source>
        <dbReference type="ARBA" id="ARBA00025153"/>
    </source>
</evidence>
<dbReference type="InterPro" id="IPR004443">
    <property type="entry name" value="YjeF_N_dom"/>
</dbReference>
<dbReference type="CDD" id="cd01171">
    <property type="entry name" value="YXKO-related"/>
    <property type="match status" value="1"/>
</dbReference>
<evidence type="ECO:0000256" key="13">
    <source>
        <dbReference type="ARBA" id="ARBA00023268"/>
    </source>
</evidence>
<comment type="catalytic activity">
    <reaction evidence="16 17 19">
        <text>(6S)-NADPHX + ADP = AMP + phosphate + NADPH + H(+)</text>
        <dbReference type="Rhea" id="RHEA:32235"/>
        <dbReference type="ChEBI" id="CHEBI:15378"/>
        <dbReference type="ChEBI" id="CHEBI:43474"/>
        <dbReference type="ChEBI" id="CHEBI:57783"/>
        <dbReference type="ChEBI" id="CHEBI:64076"/>
        <dbReference type="ChEBI" id="CHEBI:456215"/>
        <dbReference type="ChEBI" id="CHEBI:456216"/>
        <dbReference type="EC" id="4.2.1.136"/>
    </reaction>
</comment>
<dbReference type="GO" id="GO:0110051">
    <property type="term" value="P:metabolite repair"/>
    <property type="evidence" value="ECO:0007669"/>
    <property type="project" value="TreeGrafter"/>
</dbReference>
<comment type="function">
    <text evidence="17">Catalyzes the dehydration of the S-form of NAD(P)HX at the expense of ADP, which is converted to AMP. Together with NAD(P)HX epimerase, which catalyzes the epimerization of the S- and R-forms, the enzyme allows the repair of both epimers of NAD(P)HX, a damaged form of NAD(P)H that is a result of enzymatic or heat-dependent hydration.</text>
</comment>
<dbReference type="Pfam" id="PF03853">
    <property type="entry name" value="YjeF_N"/>
    <property type="match status" value="1"/>
</dbReference>
<feature type="binding site" evidence="17">
    <location>
        <position position="371"/>
    </location>
    <ligand>
        <name>(6S)-NADPHX</name>
        <dbReference type="ChEBI" id="CHEBI:64076"/>
    </ligand>
</feature>
<evidence type="ECO:0000256" key="5">
    <source>
        <dbReference type="ARBA" id="ARBA00022723"/>
    </source>
</evidence>
<keyword evidence="7 17" id="KW-0067">ATP-binding</keyword>
<proteinExistence type="inferred from homology"/>
<feature type="domain" description="YjeF C-terminal" evidence="20">
    <location>
        <begin position="223"/>
        <end position="504"/>
    </location>
</feature>
<evidence type="ECO:0000256" key="10">
    <source>
        <dbReference type="ARBA" id="ARBA00023027"/>
    </source>
</evidence>
<evidence type="ECO:0000256" key="18">
    <source>
        <dbReference type="HAMAP-Rule" id="MF_01966"/>
    </source>
</evidence>
<dbReference type="PANTHER" id="PTHR12592">
    <property type="entry name" value="ATP-DEPENDENT (S)-NAD(P)H-HYDRATE DEHYDRATASE FAMILY MEMBER"/>
    <property type="match status" value="1"/>
</dbReference>
<evidence type="ECO:0000313" key="23">
    <source>
        <dbReference type="Proteomes" id="UP000478183"/>
    </source>
</evidence>
<feature type="binding site" evidence="18">
    <location>
        <begin position="131"/>
        <end position="137"/>
    </location>
    <ligand>
        <name>(6S)-NADPHX</name>
        <dbReference type="ChEBI" id="CHEBI:64076"/>
    </ligand>
</feature>
<keyword evidence="13" id="KW-0511">Multifunctional enzyme</keyword>
<dbReference type="HAMAP" id="MF_01966">
    <property type="entry name" value="NADHX_epimerase"/>
    <property type="match status" value="1"/>
</dbReference>
<dbReference type="InterPro" id="IPR030677">
    <property type="entry name" value="Nnr"/>
</dbReference>
<dbReference type="SUPFAM" id="SSF53613">
    <property type="entry name" value="Ribokinase-like"/>
    <property type="match status" value="1"/>
</dbReference>
<evidence type="ECO:0000256" key="7">
    <source>
        <dbReference type="ARBA" id="ARBA00022840"/>
    </source>
</evidence>
<comment type="similarity">
    <text evidence="3 19">In the N-terminal section; belongs to the NnrE/AIBP family.</text>
</comment>
<keyword evidence="23" id="KW-1185">Reference proteome</keyword>
<comment type="subunit">
    <text evidence="17">Homotetramer.</text>
</comment>
<dbReference type="InterPro" id="IPR036652">
    <property type="entry name" value="YjeF_N_dom_sf"/>
</dbReference>
<dbReference type="PANTHER" id="PTHR12592:SF0">
    <property type="entry name" value="ATP-DEPENDENT (S)-NAD(P)H-HYDRATE DEHYDRATASE"/>
    <property type="match status" value="1"/>
</dbReference>
<evidence type="ECO:0000256" key="12">
    <source>
        <dbReference type="ARBA" id="ARBA00023239"/>
    </source>
</evidence>
<keyword evidence="6 17" id="KW-0547">Nucleotide-binding</keyword>
<evidence type="ECO:0000256" key="16">
    <source>
        <dbReference type="ARBA" id="ARBA00049209"/>
    </source>
</evidence>
<dbReference type="GO" id="GO:0005524">
    <property type="term" value="F:ATP binding"/>
    <property type="evidence" value="ECO:0007669"/>
    <property type="project" value="UniProtKB-UniRule"/>
</dbReference>
<dbReference type="GO" id="GO:0046872">
    <property type="term" value="F:metal ion binding"/>
    <property type="evidence" value="ECO:0007669"/>
    <property type="project" value="UniProtKB-UniRule"/>
</dbReference>
<comment type="similarity">
    <text evidence="17">Belongs to the NnrD/CARKD family.</text>
</comment>
<dbReference type="RefSeq" id="WP_155096841.1">
    <property type="nucleotide sequence ID" value="NZ_WMIE01000016.1"/>
</dbReference>
<feature type="binding site" evidence="18">
    <location>
        <position position="160"/>
    </location>
    <ligand>
        <name>(6S)-NADPHX</name>
        <dbReference type="ChEBI" id="CHEBI:64076"/>
    </ligand>
</feature>
<keyword evidence="12 17" id="KW-0456">Lyase</keyword>
<dbReference type="InterPro" id="IPR000631">
    <property type="entry name" value="CARKD"/>
</dbReference>
<comment type="cofactor">
    <cofactor evidence="18 19">
        <name>K(+)</name>
        <dbReference type="ChEBI" id="CHEBI:29103"/>
    </cofactor>
    <text evidence="18 19">Binds 1 potassium ion per subunit.</text>
</comment>
<dbReference type="Gene3D" id="3.40.50.10260">
    <property type="entry name" value="YjeF N-terminal domain"/>
    <property type="match status" value="1"/>
</dbReference>
<feature type="binding site" evidence="18">
    <location>
        <position position="163"/>
    </location>
    <ligand>
        <name>K(+)</name>
        <dbReference type="ChEBI" id="CHEBI:29103"/>
    </ligand>
</feature>
<evidence type="ECO:0000256" key="6">
    <source>
        <dbReference type="ARBA" id="ARBA00022741"/>
    </source>
</evidence>
<sequence length="506" mass="51507">MGSSSPILATRQMRAVEEAAISSGVETGSSLMERAGRAAAAAIAAHWPEFIRDGREALILCGLGNNGGDGYVIARHLAGQGWPVRVAALGQPGTVEAEGASALWRGQTVGIGSVSMASGRRIGLCIDALFGTGISRPLDPEIAGLLRGIAASGCPIAAVDILSGLCATSGRVLGDIRLPEADLTVTFHRPKLGHFLSDGGTLSGQVVTCDIGLEPWSEAAGDSVLLAGPSQALQKRAGHKYSHGHALIMAGGAGKGGAARLSGRAALRVGAGLVTVAPPPDALSENAARLDAIMLDGLSDAEAMLQRLRDPRINALCLGPGLGLPRAKELVPAALSVGRPVVLDADALTAFADGPDGLFAQLHEGAVLTPHDGEFARLFPDLARKVRDETAKGPAFSRLDAVRLAAARCGATVLLKGPDTVISSPEGRALIAAATGVYAAPWLATAGSGDVLSGLITGLLARGFEPLDAAGTAAWLHAEAARQFGPGLIAEDLPEAIPAVLRTLWN</sequence>
<dbReference type="InterPro" id="IPR017953">
    <property type="entry name" value="Carbohydrate_kinase_pred_CS"/>
</dbReference>
<evidence type="ECO:0000256" key="15">
    <source>
        <dbReference type="ARBA" id="ARBA00048238"/>
    </source>
</evidence>
<dbReference type="PIRSF" id="PIRSF017184">
    <property type="entry name" value="Nnr"/>
    <property type="match status" value="1"/>
</dbReference>
<dbReference type="Proteomes" id="UP000478183">
    <property type="component" value="Unassembled WGS sequence"/>
</dbReference>
<feature type="binding site" evidence="18">
    <location>
        <position position="66"/>
    </location>
    <ligand>
        <name>K(+)</name>
        <dbReference type="ChEBI" id="CHEBI:29103"/>
    </ligand>
</feature>
<feature type="binding site" evidence="17">
    <location>
        <position position="450"/>
    </location>
    <ligand>
        <name>(6S)-NADPHX</name>
        <dbReference type="ChEBI" id="CHEBI:64076"/>
    </ligand>
</feature>
<evidence type="ECO:0000256" key="17">
    <source>
        <dbReference type="HAMAP-Rule" id="MF_01965"/>
    </source>
</evidence>
<evidence type="ECO:0000256" key="1">
    <source>
        <dbReference type="ARBA" id="ARBA00000013"/>
    </source>
</evidence>
<feature type="binding site" evidence="17">
    <location>
        <position position="258"/>
    </location>
    <ligand>
        <name>(6S)-NADPHX</name>
        <dbReference type="ChEBI" id="CHEBI:64076"/>
    </ligand>
</feature>
<dbReference type="EC" id="5.1.99.6" evidence="19"/>
<comment type="function">
    <text evidence="14 19">Bifunctional enzyme that catalyzes the epimerization of the S- and R-forms of NAD(P)HX and the dehydration of the S-form of NAD(P)HX at the expense of ADP, which is converted to AMP. This allows the repair of both epimers of NAD(P)HX, a damaged form of NAD(P)H that is a result of enzymatic or heat-dependent hydration.</text>
</comment>
<evidence type="ECO:0000313" key="22">
    <source>
        <dbReference type="EMBL" id="MTH79485.1"/>
    </source>
</evidence>
<dbReference type="Gene3D" id="3.40.1190.20">
    <property type="match status" value="1"/>
</dbReference>